<protein>
    <submittedName>
        <fullName evidence="1">Uncharacterized protein</fullName>
    </submittedName>
</protein>
<accession>A0A2D4F412</accession>
<dbReference type="EMBL" id="IACJ01053010">
    <property type="protein sequence ID" value="LAA42245.1"/>
    <property type="molecule type" value="Transcribed_RNA"/>
</dbReference>
<organism evidence="1">
    <name type="scientific">Micrurus corallinus</name>
    <name type="common">Brazilian coral snake</name>
    <dbReference type="NCBI Taxonomy" id="54390"/>
    <lineage>
        <taxon>Eukaryota</taxon>
        <taxon>Metazoa</taxon>
        <taxon>Chordata</taxon>
        <taxon>Craniata</taxon>
        <taxon>Vertebrata</taxon>
        <taxon>Euteleostomi</taxon>
        <taxon>Lepidosauria</taxon>
        <taxon>Squamata</taxon>
        <taxon>Bifurcata</taxon>
        <taxon>Unidentata</taxon>
        <taxon>Episquamata</taxon>
        <taxon>Toxicofera</taxon>
        <taxon>Serpentes</taxon>
        <taxon>Colubroidea</taxon>
        <taxon>Elapidae</taxon>
        <taxon>Elapinae</taxon>
        <taxon>Micrurus</taxon>
    </lineage>
</organism>
<reference evidence="1" key="1">
    <citation type="submission" date="2017-07" db="EMBL/GenBank/DDBJ databases">
        <authorList>
            <person name="Mikheyev A."/>
            <person name="Grau M."/>
        </authorList>
    </citation>
    <scope>NUCLEOTIDE SEQUENCE</scope>
    <source>
        <tissue evidence="1">Venom_gland</tissue>
    </source>
</reference>
<reference evidence="1" key="2">
    <citation type="submission" date="2017-11" db="EMBL/GenBank/DDBJ databases">
        <title>Coralsnake Venomics: Analyses of Venom Gland Transcriptomes and Proteomes of Six Brazilian Taxa.</title>
        <authorList>
            <person name="Aird S.D."/>
            <person name="Jorge da Silva N."/>
            <person name="Qiu L."/>
            <person name="Villar-Briones A."/>
            <person name="Aparecida-Saddi V."/>
            <person name="Campos-Telles M.P."/>
            <person name="Grau M."/>
            <person name="Mikheyev A.S."/>
        </authorList>
    </citation>
    <scope>NUCLEOTIDE SEQUENCE</scope>
    <source>
        <tissue evidence="1">Venom_gland</tissue>
    </source>
</reference>
<name>A0A2D4F412_MICCO</name>
<dbReference type="AlphaFoldDB" id="A0A2D4F412"/>
<sequence length="133" mass="14825">MTVQSYDSLGKGDVHKVRTIASHIPHSHLIAIWALGNQLILKMVVESCNLCDLPSQLPTSKVHWELCIKNGHKNESGHMITHLMTESFHNQNSSLNCCKLRTTRVHNVLVSTTSMAGITTLRHSQSPWAFGTE</sequence>
<evidence type="ECO:0000313" key="1">
    <source>
        <dbReference type="EMBL" id="LAA42245.1"/>
    </source>
</evidence>
<proteinExistence type="predicted"/>